<organism evidence="1 2">
    <name type="scientific">Acaryochloris marina (strain MBIC 11017)</name>
    <dbReference type="NCBI Taxonomy" id="329726"/>
    <lineage>
        <taxon>Bacteria</taxon>
        <taxon>Bacillati</taxon>
        <taxon>Cyanobacteriota</taxon>
        <taxon>Cyanophyceae</taxon>
        <taxon>Acaryochloridales</taxon>
        <taxon>Acaryochloridaceae</taxon>
        <taxon>Acaryochloris</taxon>
    </lineage>
</organism>
<dbReference type="Proteomes" id="UP000000268">
    <property type="component" value="Chromosome"/>
</dbReference>
<dbReference type="KEGG" id="amr:AM1_5464"/>
<dbReference type="InterPro" id="IPR005063">
    <property type="entry name" value="Transposase_27"/>
</dbReference>
<dbReference type="eggNOG" id="COG1662">
    <property type="taxonomic scope" value="Bacteria"/>
</dbReference>
<protein>
    <recommendedName>
        <fullName evidence="3">Transposase</fullName>
    </recommendedName>
</protein>
<dbReference type="HOGENOM" id="CLU_136011_0_0_3"/>
<name>B0CCX7_ACAM1</name>
<dbReference type="AlphaFoldDB" id="B0CCX7"/>
<sequence>MIRSASHKAQMTHNQEVQAVATNIINADELWSSVKKKQKHCEPEELSLGDCWIALSLAKDSGLVLTGRIGKHTDELAQELIENTEGKTACHHWQTDGWEGYSRQLADEVIHHVSKALTQRLERTNGILRQQTGRWHRRQNKFGKVWQQSAVTLRLVMAYFNWIWRHSRFKNTAAQRAGLTEHPWEWQDLVTYHTLY</sequence>
<dbReference type="Pfam" id="PF03400">
    <property type="entry name" value="DDE_Tnp_IS1"/>
    <property type="match status" value="1"/>
</dbReference>
<evidence type="ECO:0008006" key="3">
    <source>
        <dbReference type="Google" id="ProtNLM"/>
    </source>
</evidence>
<keyword evidence="2" id="KW-1185">Reference proteome</keyword>
<dbReference type="GO" id="GO:0006313">
    <property type="term" value="P:DNA transposition"/>
    <property type="evidence" value="ECO:0007669"/>
    <property type="project" value="InterPro"/>
</dbReference>
<dbReference type="GO" id="GO:0003677">
    <property type="term" value="F:DNA binding"/>
    <property type="evidence" value="ECO:0007669"/>
    <property type="project" value="InterPro"/>
</dbReference>
<accession>B0CCX7</accession>
<reference evidence="1 2" key="1">
    <citation type="journal article" date="2008" name="Proc. Natl. Acad. Sci. U.S.A.">
        <title>Niche adaptation and genome expansion in the chlorophyll d-producing cyanobacterium Acaryochloris marina.</title>
        <authorList>
            <person name="Swingley W.D."/>
            <person name="Chen M."/>
            <person name="Cheung P.C."/>
            <person name="Conrad A.L."/>
            <person name="Dejesa L.C."/>
            <person name="Hao J."/>
            <person name="Honchak B.M."/>
            <person name="Karbach L.E."/>
            <person name="Kurdoglu A."/>
            <person name="Lahiri S."/>
            <person name="Mastrian S.D."/>
            <person name="Miyashita H."/>
            <person name="Page L."/>
            <person name="Ramakrishna P."/>
            <person name="Satoh S."/>
            <person name="Sattley W.M."/>
            <person name="Shimada Y."/>
            <person name="Taylor H.L."/>
            <person name="Tomo T."/>
            <person name="Tsuchiya T."/>
            <person name="Wang Z.T."/>
            <person name="Raymond J."/>
            <person name="Mimuro M."/>
            <person name="Blankenship R.E."/>
            <person name="Touchman J.W."/>
        </authorList>
    </citation>
    <scope>NUCLEOTIDE SEQUENCE [LARGE SCALE GENOMIC DNA]</scope>
    <source>
        <strain evidence="2">MBIC 11017</strain>
    </source>
</reference>
<dbReference type="GO" id="GO:0004803">
    <property type="term" value="F:transposase activity"/>
    <property type="evidence" value="ECO:0007669"/>
    <property type="project" value="InterPro"/>
</dbReference>
<dbReference type="STRING" id="329726.AM1_5464"/>
<gene>
    <name evidence="1" type="ordered locus">AM1_5464</name>
</gene>
<proteinExistence type="predicted"/>
<dbReference type="EMBL" id="CP000828">
    <property type="protein sequence ID" value="ABW30419.1"/>
    <property type="molecule type" value="Genomic_DNA"/>
</dbReference>
<evidence type="ECO:0000313" key="2">
    <source>
        <dbReference type="Proteomes" id="UP000000268"/>
    </source>
</evidence>
<evidence type="ECO:0000313" key="1">
    <source>
        <dbReference type="EMBL" id="ABW30419.1"/>
    </source>
</evidence>